<dbReference type="Gene3D" id="3.30.1330.40">
    <property type="entry name" value="RutC-like"/>
    <property type="match status" value="1"/>
</dbReference>
<dbReference type="Pfam" id="PF01042">
    <property type="entry name" value="Ribonuc_L-PSP"/>
    <property type="match status" value="1"/>
</dbReference>
<dbReference type="FunFam" id="3.30.1330.40:FF:000001">
    <property type="entry name" value="L-PSP family endoribonuclease"/>
    <property type="match status" value="1"/>
</dbReference>
<dbReference type="PROSITE" id="PS01094">
    <property type="entry name" value="UPF0076"/>
    <property type="match status" value="1"/>
</dbReference>
<sequence length="139" mass="15182">MSENTEQILQTINTQNAPKAIGPYSQAKVVSEKAKLFYISGCISIDPQTNQFVLKDDVIGQTEQVMKNLCALVEAAGSNLDHVVKCNIYLDDMNNFQKVNDVYAKYFNGENKPARACIAVKGLPAGAKVEIECNGVVPQ</sequence>
<dbReference type="InterPro" id="IPR006175">
    <property type="entry name" value="YjgF/YER057c/UK114"/>
</dbReference>
<dbReference type="OrthoDB" id="309640at2759"/>
<proteinExistence type="inferred from homology"/>
<dbReference type="InterPro" id="IPR006056">
    <property type="entry name" value="RidA"/>
</dbReference>
<organism evidence="2 3">
    <name type="scientific">Ichthyophthirius multifiliis</name>
    <name type="common">White spot disease agent</name>
    <name type="synonym">Ich</name>
    <dbReference type="NCBI Taxonomy" id="5932"/>
    <lineage>
        <taxon>Eukaryota</taxon>
        <taxon>Sar</taxon>
        <taxon>Alveolata</taxon>
        <taxon>Ciliophora</taxon>
        <taxon>Intramacronucleata</taxon>
        <taxon>Oligohymenophorea</taxon>
        <taxon>Hymenostomatida</taxon>
        <taxon>Ophryoglenina</taxon>
        <taxon>Ichthyophthirius</taxon>
    </lineage>
</organism>
<dbReference type="NCBIfam" id="TIGR00004">
    <property type="entry name" value="Rid family detoxifying hydrolase"/>
    <property type="match status" value="1"/>
</dbReference>
<dbReference type="eggNOG" id="KOG2317">
    <property type="taxonomic scope" value="Eukaryota"/>
</dbReference>
<evidence type="ECO:0000313" key="3">
    <source>
        <dbReference type="Proteomes" id="UP000008983"/>
    </source>
</evidence>
<reference evidence="2 3" key="1">
    <citation type="submission" date="2011-07" db="EMBL/GenBank/DDBJ databases">
        <authorList>
            <person name="Coyne R."/>
            <person name="Brami D."/>
            <person name="Johnson J."/>
            <person name="Hostetler J."/>
            <person name="Hannick L."/>
            <person name="Clark T."/>
            <person name="Cassidy-Hanley D."/>
            <person name="Inman J."/>
        </authorList>
    </citation>
    <scope>NUCLEOTIDE SEQUENCE [LARGE SCALE GENOMIC DNA]</scope>
    <source>
        <strain evidence="2 3">G5</strain>
    </source>
</reference>
<dbReference type="GO" id="GO:0019239">
    <property type="term" value="F:deaminase activity"/>
    <property type="evidence" value="ECO:0007669"/>
    <property type="project" value="TreeGrafter"/>
</dbReference>
<evidence type="ECO:0000256" key="1">
    <source>
        <dbReference type="ARBA" id="ARBA00010552"/>
    </source>
</evidence>
<dbReference type="PANTHER" id="PTHR11803:SF39">
    <property type="entry name" value="2-IMINOBUTANOATE_2-IMINOPROPANOATE DEAMINASE"/>
    <property type="match status" value="1"/>
</dbReference>
<dbReference type="CDD" id="cd00448">
    <property type="entry name" value="YjgF_YER057c_UK114_family"/>
    <property type="match status" value="1"/>
</dbReference>
<dbReference type="AlphaFoldDB" id="G0QJM7"/>
<accession>G0QJM7</accession>
<comment type="similarity">
    <text evidence="1">Belongs to the RutC family.</text>
</comment>
<dbReference type="RefSeq" id="XP_004039881.1">
    <property type="nucleotide sequence ID" value="XM_004039833.1"/>
</dbReference>
<name>G0QJM7_ICHMU</name>
<dbReference type="InterPro" id="IPR019897">
    <property type="entry name" value="RidA_CS"/>
</dbReference>
<keyword evidence="3" id="KW-1185">Reference proteome</keyword>
<evidence type="ECO:0000313" key="2">
    <source>
        <dbReference type="EMBL" id="EGR34577.1"/>
    </source>
</evidence>
<dbReference type="InterPro" id="IPR035959">
    <property type="entry name" value="RutC-like_sf"/>
</dbReference>
<dbReference type="OMA" id="VKLNIFM"/>
<dbReference type="GO" id="GO:0005739">
    <property type="term" value="C:mitochondrion"/>
    <property type="evidence" value="ECO:0007669"/>
    <property type="project" value="TreeGrafter"/>
</dbReference>
<dbReference type="Proteomes" id="UP000008983">
    <property type="component" value="Unassembled WGS sequence"/>
</dbReference>
<dbReference type="InParanoid" id="G0QJM7"/>
<dbReference type="EMBL" id="GL983074">
    <property type="protein sequence ID" value="EGR34577.1"/>
    <property type="molecule type" value="Genomic_DNA"/>
</dbReference>
<dbReference type="STRING" id="857967.G0QJM7"/>
<dbReference type="SUPFAM" id="SSF55298">
    <property type="entry name" value="YjgF-like"/>
    <property type="match status" value="1"/>
</dbReference>
<gene>
    <name evidence="2" type="ORF">IMG5_006630</name>
</gene>
<dbReference type="GO" id="GO:0005829">
    <property type="term" value="C:cytosol"/>
    <property type="evidence" value="ECO:0007669"/>
    <property type="project" value="TreeGrafter"/>
</dbReference>
<dbReference type="PANTHER" id="PTHR11803">
    <property type="entry name" value="2-IMINOBUTANOATE/2-IMINOPROPANOATE DEAMINASE RIDA"/>
    <property type="match status" value="1"/>
</dbReference>
<dbReference type="GeneID" id="14910767"/>
<protein>
    <submittedName>
        <fullName evidence="2">Uncharacterized protein</fullName>
    </submittedName>
</protein>